<evidence type="ECO:0000259" key="2">
    <source>
        <dbReference type="Pfam" id="PF04909"/>
    </source>
</evidence>
<dbReference type="Gene3D" id="3.20.20.140">
    <property type="entry name" value="Metal-dependent hydrolases"/>
    <property type="match status" value="1"/>
</dbReference>
<accession>A0A1X7HVD6</accession>
<dbReference type="GO" id="GO:0016787">
    <property type="term" value="F:hydrolase activity"/>
    <property type="evidence" value="ECO:0007669"/>
    <property type="project" value="UniProtKB-KW"/>
</dbReference>
<reference evidence="4" key="1">
    <citation type="submission" date="2017-04" db="EMBL/GenBank/DDBJ databases">
        <authorList>
            <person name="Varghese N."/>
            <person name="Submissions S."/>
        </authorList>
    </citation>
    <scope>NUCLEOTIDE SEQUENCE [LARGE SCALE GENOMIC DNA]</scope>
    <source>
        <strain evidence="4">DSM 19835</strain>
    </source>
</reference>
<keyword evidence="3" id="KW-0378">Hydrolase</keyword>
<evidence type="ECO:0000313" key="4">
    <source>
        <dbReference type="Proteomes" id="UP000193420"/>
    </source>
</evidence>
<dbReference type="STRING" id="188872.SAMN03080602_00052"/>
<proteinExistence type="predicted"/>
<dbReference type="PANTHER" id="PTHR21240">
    <property type="entry name" value="2-AMINO-3-CARBOXYLMUCONATE-6-SEMIALDEHYDE DECARBOXYLASE"/>
    <property type="match status" value="1"/>
</dbReference>
<dbReference type="AlphaFoldDB" id="A0A1X7HVD6"/>
<name>A0A1X7HVD6_9FLAO</name>
<dbReference type="InterPro" id="IPR032465">
    <property type="entry name" value="ACMSD"/>
</dbReference>
<dbReference type="GO" id="GO:0005737">
    <property type="term" value="C:cytoplasm"/>
    <property type="evidence" value="ECO:0007669"/>
    <property type="project" value="TreeGrafter"/>
</dbReference>
<dbReference type="InterPro" id="IPR032466">
    <property type="entry name" value="Metal_Hydrolase"/>
</dbReference>
<gene>
    <name evidence="3" type="ORF">SAMN03080602_00052</name>
</gene>
<keyword evidence="4" id="KW-1185">Reference proteome</keyword>
<evidence type="ECO:0000313" key="3">
    <source>
        <dbReference type="EMBL" id="SMG05962.1"/>
    </source>
</evidence>
<dbReference type="Proteomes" id="UP000193420">
    <property type="component" value="Unassembled WGS sequence"/>
</dbReference>
<protein>
    <submittedName>
        <fullName evidence="3">Predicted metal-dependent hydrolase, TIM-barrel fold</fullName>
    </submittedName>
</protein>
<feature type="domain" description="Amidohydrolase-related" evidence="2">
    <location>
        <begin position="142"/>
        <end position="376"/>
    </location>
</feature>
<dbReference type="GO" id="GO:0019748">
    <property type="term" value="P:secondary metabolic process"/>
    <property type="evidence" value="ECO:0007669"/>
    <property type="project" value="TreeGrafter"/>
</dbReference>
<keyword evidence="1" id="KW-0456">Lyase</keyword>
<dbReference type="InterPro" id="IPR006680">
    <property type="entry name" value="Amidohydro-rel"/>
</dbReference>
<dbReference type="PANTHER" id="PTHR21240:SF28">
    <property type="entry name" value="ISO-OROTATE DECARBOXYLASE (EUROFUNG)"/>
    <property type="match status" value="1"/>
</dbReference>
<dbReference type="GO" id="GO:0016831">
    <property type="term" value="F:carboxy-lyase activity"/>
    <property type="evidence" value="ECO:0007669"/>
    <property type="project" value="InterPro"/>
</dbReference>
<organism evidence="3 4">
    <name type="scientific">Arenibacter troitsensis</name>
    <dbReference type="NCBI Taxonomy" id="188872"/>
    <lineage>
        <taxon>Bacteria</taxon>
        <taxon>Pseudomonadati</taxon>
        <taxon>Bacteroidota</taxon>
        <taxon>Flavobacteriia</taxon>
        <taxon>Flavobacteriales</taxon>
        <taxon>Flavobacteriaceae</taxon>
        <taxon>Arenibacter</taxon>
    </lineage>
</organism>
<dbReference type="SUPFAM" id="SSF51556">
    <property type="entry name" value="Metallo-dependent hydrolases"/>
    <property type="match status" value="1"/>
</dbReference>
<dbReference type="EMBL" id="FXAO01000001">
    <property type="protein sequence ID" value="SMG05962.1"/>
    <property type="molecule type" value="Genomic_DNA"/>
</dbReference>
<sequence length="377" mass="43774">MFKLLYLRDMDNHNGLISMTPDMKIYYFIFLCIAFNSISVKAQEDMLLKDYDPVSIYNTPRTKVSKAKFPAVDFHSHPYPKSEQEISEWVNTMDRSGVAKSIILTYRTGKSFDSIVNLYSKYGDRFELWCGLDFTGYEEKGWSKRAVKELERCYKMGAKGVGELGDKGFGFFYSKPTTAKGMHADDDRMKPLWEKCGELGMPVSIHVADPMWMYEPMDVHNDGLMNAYKWRIDTTREGLLTHAELITTLENAVRENPKTTFIACHFANCSYDLEILGRLLDKYDNMFADISARYAETAAVPRYTKRFYEKYQDKLVYGTDMGTDPEMYELTFRILESEDEHFYDKNISSYHWSFNGLGLSDEVLKKVYSENAKKILD</sequence>
<evidence type="ECO:0000256" key="1">
    <source>
        <dbReference type="ARBA" id="ARBA00023239"/>
    </source>
</evidence>
<dbReference type="Pfam" id="PF04909">
    <property type="entry name" value="Amidohydro_2"/>
    <property type="match status" value="1"/>
</dbReference>